<comment type="caution">
    <text evidence="5">The sequence shown here is derived from an EMBL/GenBank/DDBJ whole genome shotgun (WGS) entry which is preliminary data.</text>
</comment>
<organism evidence="5 7">
    <name type="scientific">Catenibacterium mitsuokai</name>
    <dbReference type="NCBI Taxonomy" id="100886"/>
    <lineage>
        <taxon>Bacteria</taxon>
        <taxon>Bacillati</taxon>
        <taxon>Bacillota</taxon>
        <taxon>Erysipelotrichia</taxon>
        <taxon>Erysipelotrichales</taxon>
        <taxon>Coprobacillaceae</taxon>
        <taxon>Catenibacterium</taxon>
    </lineage>
</organism>
<dbReference type="Proteomes" id="UP001197492">
    <property type="component" value="Unassembled WGS sequence"/>
</dbReference>
<comment type="similarity">
    <text evidence="1">Belongs to the DnaB/DnaD family.</text>
</comment>
<feature type="domain" description="DnaB/C C-terminal" evidence="3">
    <location>
        <begin position="321"/>
        <end position="368"/>
    </location>
</feature>
<dbReference type="RefSeq" id="WP_217747602.1">
    <property type="nucleotide sequence ID" value="NZ_JAHOEB010000028.1"/>
</dbReference>
<keyword evidence="8" id="KW-1185">Reference proteome</keyword>
<evidence type="ECO:0000313" key="8">
    <source>
        <dbReference type="Proteomes" id="UP001197492"/>
    </source>
</evidence>
<evidence type="ECO:0000256" key="2">
    <source>
        <dbReference type="SAM" id="MobiDB-lite"/>
    </source>
</evidence>
<name>A0AAW4MUZ8_9FIRM</name>
<dbReference type="Pfam" id="PF07261">
    <property type="entry name" value="DnaB_2"/>
    <property type="match status" value="1"/>
</dbReference>
<evidence type="ECO:0000313" key="5">
    <source>
        <dbReference type="EMBL" id="MBV3382769.1"/>
    </source>
</evidence>
<dbReference type="InterPro" id="IPR006343">
    <property type="entry name" value="DnaB/C_C"/>
</dbReference>
<dbReference type="GeneID" id="301323496"/>
<dbReference type="AlphaFoldDB" id="A0AAW4MUZ8"/>
<reference evidence="5 8" key="1">
    <citation type="submission" date="2021-06" db="EMBL/GenBank/DDBJ databases">
        <title>Collection of gut derived symbiotic bacterial strains cultured from healthy donors.</title>
        <authorList>
            <person name="Lin H."/>
            <person name="Littmann E."/>
            <person name="Pamer E.G."/>
        </authorList>
    </citation>
    <scope>NUCLEOTIDE SEQUENCE</scope>
    <source>
        <strain evidence="6 8">MSK.21.70</strain>
        <strain evidence="5">MSK.21.82</strain>
    </source>
</reference>
<evidence type="ECO:0000259" key="3">
    <source>
        <dbReference type="Pfam" id="PF07261"/>
    </source>
</evidence>
<feature type="domain" description="Replicative helicase loading/DNA remodeling protein DnaB N-terminal winged helix" evidence="4">
    <location>
        <begin position="20"/>
        <end position="250"/>
    </location>
</feature>
<evidence type="ECO:0000313" key="6">
    <source>
        <dbReference type="EMBL" id="MBV3392795.1"/>
    </source>
</evidence>
<proteinExistence type="inferred from homology"/>
<dbReference type="EMBL" id="JAHOEL010000029">
    <property type="protein sequence ID" value="MBV3392795.1"/>
    <property type="molecule type" value="Genomic_DNA"/>
</dbReference>
<accession>A0AAW4MUZ8</accession>
<evidence type="ECO:0000313" key="7">
    <source>
        <dbReference type="Proteomes" id="UP001196408"/>
    </source>
</evidence>
<evidence type="ECO:0000259" key="4">
    <source>
        <dbReference type="Pfam" id="PF25888"/>
    </source>
</evidence>
<sequence>MLYATDVYLSERSLPLSLNDCDILTYLYAPLLKTQAYSLYMYLNVESMRMRHFHQPCAISRLTMALNLDLEELDQARKTLEGLSLLKSYYKESEGQGVYIFHLMTPLSVNAFFRNQILAGLLQKTIGVEEYTKTKNYFRSGLEKLTEYEEVTSCFEDVFTIDLSQNKPLKHESGYQEEESERPIIHYDLTLFYETLKDYQVPMKIVNRNEDTIKQIATLYAIDQLSLALMVKDAIVEGKFNRKALVEQAKRYYSADSASSLKEVYHTQPIQHASPQTDDDNLNKHFRYLETISPYQLLKNKQGGKEPALHDLNIAESLMAMGLTPAVTNMLIEYVLGRSNGRLDKNYCETIGASWVRKGLKTARDAYQEVHNTKTQKTIKKTTKKKENKPVEVSAQDQEELRRLMEGLGGDL</sequence>
<feature type="region of interest" description="Disordered" evidence="2">
    <location>
        <begin position="374"/>
        <end position="400"/>
    </location>
</feature>
<dbReference type="InterPro" id="IPR058660">
    <property type="entry name" value="WHD_DnaB"/>
</dbReference>
<gene>
    <name evidence="5" type="ORF">KSV97_05970</name>
    <name evidence="6" type="ORF">KSW06_05950</name>
</gene>
<protein>
    <submittedName>
        <fullName evidence="5">DnaD domain protein</fullName>
    </submittedName>
</protein>
<dbReference type="Pfam" id="PF25888">
    <property type="entry name" value="WHD_DnaB"/>
    <property type="match status" value="1"/>
</dbReference>
<dbReference type="Proteomes" id="UP001196408">
    <property type="component" value="Unassembled WGS sequence"/>
</dbReference>
<feature type="compositionally biased region" description="Basic residues" evidence="2">
    <location>
        <begin position="377"/>
        <end position="387"/>
    </location>
</feature>
<dbReference type="EMBL" id="JAHOEF010000030">
    <property type="protein sequence ID" value="MBV3382769.1"/>
    <property type="molecule type" value="Genomic_DNA"/>
</dbReference>
<evidence type="ECO:0000256" key="1">
    <source>
        <dbReference type="ARBA" id="ARBA00093462"/>
    </source>
</evidence>